<dbReference type="Proteomes" id="UP000023152">
    <property type="component" value="Unassembled WGS sequence"/>
</dbReference>
<dbReference type="Pfam" id="PF07002">
    <property type="entry name" value="Copine"/>
    <property type="match status" value="1"/>
</dbReference>
<dbReference type="GO" id="GO:0071277">
    <property type="term" value="P:cellular response to calcium ion"/>
    <property type="evidence" value="ECO:0007669"/>
    <property type="project" value="TreeGrafter"/>
</dbReference>
<proteinExistence type="predicted"/>
<organism evidence="2 3">
    <name type="scientific">Reticulomyxa filosa</name>
    <dbReference type="NCBI Taxonomy" id="46433"/>
    <lineage>
        <taxon>Eukaryota</taxon>
        <taxon>Sar</taxon>
        <taxon>Rhizaria</taxon>
        <taxon>Retaria</taxon>
        <taxon>Foraminifera</taxon>
        <taxon>Monothalamids</taxon>
        <taxon>Reticulomyxidae</taxon>
        <taxon>Reticulomyxa</taxon>
    </lineage>
</organism>
<dbReference type="InterPro" id="IPR010734">
    <property type="entry name" value="Copine_C"/>
</dbReference>
<evidence type="ECO:0000313" key="3">
    <source>
        <dbReference type="Proteomes" id="UP000023152"/>
    </source>
</evidence>
<gene>
    <name evidence="2" type="ORF">RFI_19326</name>
</gene>
<protein>
    <recommendedName>
        <fullName evidence="1">Copine C-terminal domain-containing protein</fullName>
    </recommendedName>
</protein>
<sequence>MALLSDLLFANLQGNKKKKTNNNCQKDGANLDPNGKNVSHCFPLTFDSKTTEVHGIEGVVQAYVDTLNRVQLYGPTYFAEIVQTVAGLSAVEQSSEQQRYTILLIITDGAINDMQNTVNAVVDATKCPLSIVIVGVGTADFSKMEELDADDKPLRNSQGHQSTRDIVQFVPFAQFSKMHISALAKETLAEIPNQVEQFMSTNKLTPNKRRLQKEETLVNLYEGPSRLANGETLYYPQQKPVLESQPYHANVQQYMQPLQQYTQPLQSTTMYGQQGGQTIPQSNPYQTTMMQQQITQRF</sequence>
<feature type="non-terminal residue" evidence="2">
    <location>
        <position position="298"/>
    </location>
</feature>
<dbReference type="EMBL" id="ASPP01015686">
    <property type="protein sequence ID" value="ETO17976.1"/>
    <property type="molecule type" value="Genomic_DNA"/>
</dbReference>
<keyword evidence="3" id="KW-1185">Reference proteome</keyword>
<dbReference type="Gene3D" id="3.40.50.410">
    <property type="entry name" value="von Willebrand factor, type A domain"/>
    <property type="match status" value="1"/>
</dbReference>
<dbReference type="GO" id="GO:0005544">
    <property type="term" value="F:calcium-dependent phospholipid binding"/>
    <property type="evidence" value="ECO:0007669"/>
    <property type="project" value="InterPro"/>
</dbReference>
<dbReference type="InterPro" id="IPR036465">
    <property type="entry name" value="vWFA_dom_sf"/>
</dbReference>
<dbReference type="SUPFAM" id="SSF53300">
    <property type="entry name" value="vWA-like"/>
    <property type="match status" value="1"/>
</dbReference>
<dbReference type="InterPro" id="IPR045052">
    <property type="entry name" value="Copine"/>
</dbReference>
<feature type="domain" description="Copine C-terminal" evidence="1">
    <location>
        <begin position="28"/>
        <end position="206"/>
    </location>
</feature>
<name>X6MWG9_RETFI</name>
<dbReference type="PANTHER" id="PTHR10857:SF106">
    <property type="entry name" value="C2 DOMAIN-CONTAINING PROTEIN"/>
    <property type="match status" value="1"/>
</dbReference>
<accession>X6MWG9</accession>
<dbReference type="AlphaFoldDB" id="X6MWG9"/>
<evidence type="ECO:0000259" key="1">
    <source>
        <dbReference type="Pfam" id="PF07002"/>
    </source>
</evidence>
<comment type="caution">
    <text evidence="2">The sequence shown here is derived from an EMBL/GenBank/DDBJ whole genome shotgun (WGS) entry which is preliminary data.</text>
</comment>
<dbReference type="OrthoDB" id="5855668at2759"/>
<dbReference type="GO" id="GO:0005886">
    <property type="term" value="C:plasma membrane"/>
    <property type="evidence" value="ECO:0007669"/>
    <property type="project" value="TreeGrafter"/>
</dbReference>
<dbReference type="PANTHER" id="PTHR10857">
    <property type="entry name" value="COPINE"/>
    <property type="match status" value="1"/>
</dbReference>
<evidence type="ECO:0000313" key="2">
    <source>
        <dbReference type="EMBL" id="ETO17976.1"/>
    </source>
</evidence>
<reference evidence="2 3" key="1">
    <citation type="journal article" date="2013" name="Curr. Biol.">
        <title>The Genome of the Foraminiferan Reticulomyxa filosa.</title>
        <authorList>
            <person name="Glockner G."/>
            <person name="Hulsmann N."/>
            <person name="Schleicher M."/>
            <person name="Noegel A.A."/>
            <person name="Eichinger L."/>
            <person name="Gallinger C."/>
            <person name="Pawlowski J."/>
            <person name="Sierra R."/>
            <person name="Euteneuer U."/>
            <person name="Pillet L."/>
            <person name="Moustafa A."/>
            <person name="Platzer M."/>
            <person name="Groth M."/>
            <person name="Szafranski K."/>
            <person name="Schliwa M."/>
        </authorList>
    </citation>
    <scope>NUCLEOTIDE SEQUENCE [LARGE SCALE GENOMIC DNA]</scope>
</reference>